<evidence type="ECO:0000259" key="1">
    <source>
        <dbReference type="PROSITE" id="PS50943"/>
    </source>
</evidence>
<keyword evidence="3" id="KW-1185">Reference proteome</keyword>
<feature type="domain" description="HTH cro/C1-type" evidence="1">
    <location>
        <begin position="43"/>
        <end position="87"/>
    </location>
</feature>
<reference evidence="3" key="1">
    <citation type="submission" date="2015-04" db="EMBL/GenBank/DDBJ databases">
        <title>Physiological reanalysis, assessment of diazotrophy, and genome sequences of multiple isolates of Streptomyces thermoautotrophicus.</title>
        <authorList>
            <person name="MacKellar D.C."/>
            <person name="Lieber L."/>
            <person name="Norman J."/>
            <person name="Bolger A."/>
            <person name="Tobin C."/>
            <person name="Murray J.W."/>
            <person name="Chang R."/>
            <person name="Ford T."/>
            <person name="Nguyen P.Q."/>
            <person name="Woodward J."/>
            <person name="Permingeat H."/>
            <person name="Joshi N.S."/>
            <person name="Silver P.A."/>
            <person name="Usadel B."/>
            <person name="Rutherford A.W."/>
            <person name="Friesen M."/>
            <person name="Prell J."/>
        </authorList>
    </citation>
    <scope>NUCLEOTIDE SEQUENCE [LARGE SCALE GENOMIC DNA]</scope>
    <source>
        <strain evidence="3">H1</strain>
    </source>
</reference>
<dbReference type="Gene3D" id="1.10.260.40">
    <property type="entry name" value="lambda repressor-like DNA-binding domains"/>
    <property type="match status" value="1"/>
</dbReference>
<sequence length="277" mass="30686">MPTMVEPIDIPASAWRREETRRALRARDVAAVLRITQQFSGASQARIAAAVGLTQGRLNEILNGRRDVVRLDVFERIADGLGMPDEARVLFGLAPKHATDRTDCGEVAKVFRFQAAAADEIRDRAKAATRVEILAVRGLGILALNDSLLRPALTDTGDRTVSVRVLLLDPDSPAAERRAAEIGESVEAFTGGIRVAEARLRELADLPGISLEVYRYRTLPVWRMIGIDGTLFVSVFGEEWEGHESPVYEIRETPDGALYRGFRRHFEAMRADAQRVI</sequence>
<evidence type="ECO:0000313" key="2">
    <source>
        <dbReference type="EMBL" id="KWX01749.1"/>
    </source>
</evidence>
<dbReference type="AlphaFoldDB" id="A0A132MV77"/>
<dbReference type="InterPro" id="IPR010982">
    <property type="entry name" value="Lambda_DNA-bd_dom_sf"/>
</dbReference>
<dbReference type="PROSITE" id="PS50943">
    <property type="entry name" value="HTH_CROC1"/>
    <property type="match status" value="1"/>
</dbReference>
<proteinExistence type="predicted"/>
<dbReference type="PATRIC" id="fig|1469144.10.peg.3007"/>
<dbReference type="OrthoDB" id="3698213at2"/>
<dbReference type="SMART" id="SM00530">
    <property type="entry name" value="HTH_XRE"/>
    <property type="match status" value="1"/>
</dbReference>
<evidence type="ECO:0000313" key="3">
    <source>
        <dbReference type="Proteomes" id="UP000070188"/>
    </source>
</evidence>
<organism evidence="2 3">
    <name type="scientific">Carbonactinospora thermoautotrophica</name>
    <dbReference type="NCBI Taxonomy" id="1469144"/>
    <lineage>
        <taxon>Bacteria</taxon>
        <taxon>Bacillati</taxon>
        <taxon>Actinomycetota</taxon>
        <taxon>Actinomycetes</taxon>
        <taxon>Kitasatosporales</taxon>
        <taxon>Carbonactinosporaceae</taxon>
        <taxon>Carbonactinospora</taxon>
    </lineage>
</organism>
<comment type="caution">
    <text evidence="2">The sequence shown here is derived from an EMBL/GenBank/DDBJ whole genome shotgun (WGS) entry which is preliminary data.</text>
</comment>
<gene>
    <name evidence="2" type="ORF">LI90_2781</name>
</gene>
<accession>A0A132MV77</accession>
<dbReference type="Proteomes" id="UP000070188">
    <property type="component" value="Unassembled WGS sequence"/>
</dbReference>
<protein>
    <submittedName>
        <fullName evidence="2">Helix-turn-helix domain protein</fullName>
    </submittedName>
</protein>
<name>A0A132MV77_9ACTN</name>
<dbReference type="Pfam" id="PF13560">
    <property type="entry name" value="HTH_31"/>
    <property type="match status" value="1"/>
</dbReference>
<dbReference type="EMBL" id="LAXD01000001">
    <property type="protein sequence ID" value="KWX01749.1"/>
    <property type="molecule type" value="Genomic_DNA"/>
</dbReference>
<dbReference type="RefSeq" id="WP_066888414.1">
    <property type="nucleotide sequence ID" value="NZ_LAXD01000001.1"/>
</dbReference>
<dbReference type="InterPro" id="IPR001387">
    <property type="entry name" value="Cro/C1-type_HTH"/>
</dbReference>
<dbReference type="GO" id="GO:0003677">
    <property type="term" value="F:DNA binding"/>
    <property type="evidence" value="ECO:0007669"/>
    <property type="project" value="InterPro"/>
</dbReference>
<dbReference type="SUPFAM" id="SSF47413">
    <property type="entry name" value="lambda repressor-like DNA-binding domains"/>
    <property type="match status" value="1"/>
</dbReference>
<dbReference type="STRING" id="1469144.LI90_2781"/>
<dbReference type="CDD" id="cd00093">
    <property type="entry name" value="HTH_XRE"/>
    <property type="match status" value="1"/>
</dbReference>